<dbReference type="CDD" id="cd13432">
    <property type="entry name" value="LDT_IgD_like_2"/>
    <property type="match status" value="1"/>
</dbReference>
<reference evidence="9 10" key="1">
    <citation type="submission" date="2020-08" db="EMBL/GenBank/DDBJ databases">
        <title>Sequencing the genomes of 1000 actinobacteria strains.</title>
        <authorList>
            <person name="Klenk H.-P."/>
        </authorList>
    </citation>
    <scope>NUCLEOTIDE SEQUENCE [LARGE SCALE GENOMIC DNA]</scope>
    <source>
        <strain evidence="9 10">DSM 45584</strain>
    </source>
</reference>
<evidence type="ECO:0000256" key="5">
    <source>
        <dbReference type="ARBA" id="ARBA00023315"/>
    </source>
</evidence>
<dbReference type="InterPro" id="IPR005490">
    <property type="entry name" value="LD_TPept_cat_dom"/>
</dbReference>
<comment type="caution">
    <text evidence="9">The sequence shown here is derived from an EMBL/GenBank/DDBJ whole genome shotgun (WGS) entry which is preliminary data.</text>
</comment>
<dbReference type="GO" id="GO:0018104">
    <property type="term" value="P:peptidoglycan-protein cross-linking"/>
    <property type="evidence" value="ECO:0007669"/>
    <property type="project" value="TreeGrafter"/>
</dbReference>
<organism evidence="9 10">
    <name type="scientific">Saccharopolyspora phatthalungensis</name>
    <dbReference type="NCBI Taxonomy" id="664693"/>
    <lineage>
        <taxon>Bacteria</taxon>
        <taxon>Bacillati</taxon>
        <taxon>Actinomycetota</taxon>
        <taxon>Actinomycetes</taxon>
        <taxon>Pseudonocardiales</taxon>
        <taxon>Pseudonocardiaceae</taxon>
        <taxon>Saccharopolyspora</taxon>
    </lineage>
</organism>
<dbReference type="GO" id="GO:0016746">
    <property type="term" value="F:acyltransferase activity"/>
    <property type="evidence" value="ECO:0007669"/>
    <property type="project" value="UniProtKB-KW"/>
</dbReference>
<keyword evidence="10" id="KW-1185">Reference proteome</keyword>
<dbReference type="GO" id="GO:0008360">
    <property type="term" value="P:regulation of cell shape"/>
    <property type="evidence" value="ECO:0007669"/>
    <property type="project" value="UniProtKB-UniRule"/>
</dbReference>
<dbReference type="PANTHER" id="PTHR30582">
    <property type="entry name" value="L,D-TRANSPEPTIDASE"/>
    <property type="match status" value="1"/>
</dbReference>
<protein>
    <submittedName>
        <fullName evidence="9">Lipoprotein-anchoring transpeptidase ErfK/SrfK</fullName>
    </submittedName>
</protein>
<evidence type="ECO:0000256" key="4">
    <source>
        <dbReference type="ARBA" id="ARBA00022984"/>
    </source>
</evidence>
<feature type="active site" description="Proton donor/acceptor" evidence="7">
    <location>
        <position position="331"/>
    </location>
</feature>
<dbReference type="EMBL" id="JACHIW010000002">
    <property type="protein sequence ID" value="MBB5158579.1"/>
    <property type="molecule type" value="Genomic_DNA"/>
</dbReference>
<sequence>MFALPPDSGSDVEPIGTGLGAGMRFARGWQIIIGGVLACTLTSCFGPKPSEATVTTSIPDRAAHVAPSEPLVINAHQGTLTSVTVTAGGATVPGQLEDGGRRWRTTAPLGFATTYHVRAQAQDVDRTLSAPLNSTFSTATPVDTVTVDRTRPSDGDTVGVAMPVSIYFSKPVTDRAAVERRLSIEPSVPTEGSFHWMADDQVNWRPKDFWKPGTSVRVRARLYGVDTGGGIMGAADHESNFVIGRDQRAVGDVNDHTFTVFQDGQQVQQFPASYGRSAYPTQFGMHVAFEKHTSTRMRSDTWGGPQKGEPGYYDEVLPHAVRISNNGEFVHVNAATVGSQGVANVSHGCINLSPDDGKWYFDFVQMGDPVEIIGSDRPLTPADGDIPDWTIPYNEYVQGSALYKPR</sequence>
<keyword evidence="6 7" id="KW-0961">Cell wall biogenesis/degradation</keyword>
<evidence type="ECO:0000256" key="3">
    <source>
        <dbReference type="ARBA" id="ARBA00022960"/>
    </source>
</evidence>
<dbReference type="Pfam" id="PF17964">
    <property type="entry name" value="Big_10"/>
    <property type="match status" value="1"/>
</dbReference>
<keyword evidence="5" id="KW-0012">Acyltransferase</keyword>
<evidence type="ECO:0000313" key="9">
    <source>
        <dbReference type="EMBL" id="MBB5158579.1"/>
    </source>
</evidence>
<evidence type="ECO:0000256" key="7">
    <source>
        <dbReference type="PROSITE-ProRule" id="PRU01373"/>
    </source>
</evidence>
<feature type="domain" description="L,D-TPase catalytic" evidence="8">
    <location>
        <begin position="247"/>
        <end position="373"/>
    </location>
</feature>
<name>A0A840QIK9_9PSEU</name>
<dbReference type="RefSeq" id="WP_246471894.1">
    <property type="nucleotide sequence ID" value="NZ_JACHIW010000002.1"/>
</dbReference>
<dbReference type="Gene3D" id="2.40.440.10">
    <property type="entry name" value="L,D-transpeptidase catalytic domain-like"/>
    <property type="match status" value="1"/>
</dbReference>
<evidence type="ECO:0000313" key="10">
    <source>
        <dbReference type="Proteomes" id="UP000584374"/>
    </source>
</evidence>
<keyword evidence="3 7" id="KW-0133">Cell shape</keyword>
<dbReference type="SUPFAM" id="SSF141523">
    <property type="entry name" value="L,D-transpeptidase catalytic domain-like"/>
    <property type="match status" value="1"/>
</dbReference>
<keyword evidence="4 7" id="KW-0573">Peptidoglycan synthesis</keyword>
<keyword evidence="9" id="KW-0449">Lipoprotein</keyword>
<dbReference type="UniPathway" id="UPA00219"/>
<dbReference type="Pfam" id="PF03734">
    <property type="entry name" value="YkuD"/>
    <property type="match status" value="1"/>
</dbReference>
<feature type="active site" description="Nucleophile" evidence="7">
    <location>
        <position position="349"/>
    </location>
</feature>
<proteinExistence type="predicted"/>
<dbReference type="PROSITE" id="PS52029">
    <property type="entry name" value="LD_TPASE"/>
    <property type="match status" value="1"/>
</dbReference>
<evidence type="ECO:0000259" key="8">
    <source>
        <dbReference type="PROSITE" id="PS52029"/>
    </source>
</evidence>
<evidence type="ECO:0000256" key="1">
    <source>
        <dbReference type="ARBA" id="ARBA00004752"/>
    </source>
</evidence>
<evidence type="ECO:0000256" key="2">
    <source>
        <dbReference type="ARBA" id="ARBA00022679"/>
    </source>
</evidence>
<accession>A0A840QIK9</accession>
<evidence type="ECO:0000256" key="6">
    <source>
        <dbReference type="ARBA" id="ARBA00023316"/>
    </source>
</evidence>
<dbReference type="PANTHER" id="PTHR30582:SF2">
    <property type="entry name" value="L,D-TRANSPEPTIDASE YCIB-RELATED"/>
    <property type="match status" value="1"/>
</dbReference>
<dbReference type="InterPro" id="IPR050979">
    <property type="entry name" value="LD-transpeptidase"/>
</dbReference>
<dbReference type="AlphaFoldDB" id="A0A840QIK9"/>
<dbReference type="Gene3D" id="2.60.40.3780">
    <property type="match status" value="1"/>
</dbReference>
<dbReference type="CDD" id="cd16913">
    <property type="entry name" value="YkuD_like"/>
    <property type="match status" value="1"/>
</dbReference>
<dbReference type="GO" id="GO:0071972">
    <property type="term" value="F:peptidoglycan L,D-transpeptidase activity"/>
    <property type="evidence" value="ECO:0007669"/>
    <property type="project" value="TreeGrafter"/>
</dbReference>
<dbReference type="Proteomes" id="UP000584374">
    <property type="component" value="Unassembled WGS sequence"/>
</dbReference>
<dbReference type="GO" id="GO:0071555">
    <property type="term" value="P:cell wall organization"/>
    <property type="evidence" value="ECO:0007669"/>
    <property type="project" value="UniProtKB-UniRule"/>
</dbReference>
<dbReference type="InterPro" id="IPR041280">
    <property type="entry name" value="Big_10"/>
</dbReference>
<dbReference type="GO" id="GO:0005576">
    <property type="term" value="C:extracellular region"/>
    <property type="evidence" value="ECO:0007669"/>
    <property type="project" value="TreeGrafter"/>
</dbReference>
<keyword evidence="2" id="KW-0808">Transferase</keyword>
<gene>
    <name evidence="9" type="ORF">BJ970_006178</name>
</gene>
<dbReference type="Gene3D" id="2.60.40.3710">
    <property type="match status" value="1"/>
</dbReference>
<dbReference type="InterPro" id="IPR038063">
    <property type="entry name" value="Transpep_catalytic_dom"/>
</dbReference>
<comment type="pathway">
    <text evidence="1 7">Cell wall biogenesis; peptidoglycan biosynthesis.</text>
</comment>